<protein>
    <submittedName>
        <fullName evidence="2">Uncharacterized protein</fullName>
    </submittedName>
</protein>
<keyword evidence="3" id="KW-1185">Reference proteome</keyword>
<dbReference type="Proteomes" id="UP000789359">
    <property type="component" value="Unassembled WGS sequence"/>
</dbReference>
<accession>A0ABM8Q2J0</accession>
<proteinExistence type="predicted"/>
<organism evidence="2 3">
    <name type="scientific">Campylobacter suis</name>
    <dbReference type="NCBI Taxonomy" id="2790657"/>
    <lineage>
        <taxon>Bacteria</taxon>
        <taxon>Pseudomonadati</taxon>
        <taxon>Campylobacterota</taxon>
        <taxon>Epsilonproteobacteria</taxon>
        <taxon>Campylobacterales</taxon>
        <taxon>Campylobacteraceae</taxon>
        <taxon>Campylobacter</taxon>
    </lineage>
</organism>
<name>A0ABM8Q2J0_9BACT</name>
<dbReference type="EMBL" id="CAJHOE010000001">
    <property type="protein sequence ID" value="CAD7287068.1"/>
    <property type="molecule type" value="Genomic_DNA"/>
</dbReference>
<evidence type="ECO:0000313" key="3">
    <source>
        <dbReference type="Proteomes" id="UP000789359"/>
    </source>
</evidence>
<evidence type="ECO:0000313" key="2">
    <source>
        <dbReference type="EMBL" id="CAD7287068.1"/>
    </source>
</evidence>
<comment type="caution">
    <text evidence="2">The sequence shown here is derived from an EMBL/GenBank/DDBJ whole genome shotgun (WGS) entry which is preliminary data.</text>
</comment>
<feature type="region of interest" description="Disordered" evidence="1">
    <location>
        <begin position="16"/>
        <end position="38"/>
    </location>
</feature>
<reference evidence="2 3" key="1">
    <citation type="submission" date="2020-11" db="EMBL/GenBank/DDBJ databases">
        <authorList>
            <person name="Peeters C."/>
        </authorList>
    </citation>
    <scope>NUCLEOTIDE SEQUENCE [LARGE SCALE GENOMIC DNA]</scope>
    <source>
        <strain evidence="2 3">LMG 8286</strain>
    </source>
</reference>
<gene>
    <name evidence="2" type="ORF">LMG8286_00699</name>
</gene>
<evidence type="ECO:0000256" key="1">
    <source>
        <dbReference type="SAM" id="MobiDB-lite"/>
    </source>
</evidence>
<dbReference type="RefSeq" id="WP_230056468.1">
    <property type="nucleotide sequence ID" value="NZ_CAJHOE010000001.1"/>
</dbReference>
<sequence length="63" mass="7443">MNDFFDSLKEIKKELVKEQGDEKKPTKPTQKDSISKEEVVAKKEQQLAQEFLSYIKHSDVRKF</sequence>